<protein>
    <submittedName>
        <fullName evidence="2">Uncharacterized protein</fullName>
    </submittedName>
</protein>
<dbReference type="EMBL" id="RFXN01000002">
    <property type="protein sequence ID" value="NBR93314.1"/>
    <property type="molecule type" value="Genomic_DNA"/>
</dbReference>
<comment type="caution">
    <text evidence="2">The sequence shown here is derived from an EMBL/GenBank/DDBJ whole genome shotgun (WGS) entry which is preliminary data.</text>
</comment>
<gene>
    <name evidence="2" type="ORF">EBT44_00360</name>
</gene>
<reference evidence="2" key="1">
    <citation type="submission" date="2018-10" db="EMBL/GenBank/DDBJ databases">
        <title>Iterative Subtractive Binning of Freshwater Chronoseries Metagenomes Recovers Nearly Complete Genomes from over Four Hundred Novel Species.</title>
        <authorList>
            <person name="Rodriguez-R L.M."/>
            <person name="Tsementzi D."/>
            <person name="Luo C."/>
            <person name="Konstantinidis K.T."/>
        </authorList>
    </citation>
    <scope>NUCLEOTIDE SEQUENCE</scope>
    <source>
        <strain evidence="2">WB5_2A_028</strain>
    </source>
</reference>
<dbReference type="AlphaFoldDB" id="A0A965GBC1"/>
<dbReference type="Proteomes" id="UP000740727">
    <property type="component" value="Unassembled WGS sequence"/>
</dbReference>
<evidence type="ECO:0000256" key="1">
    <source>
        <dbReference type="SAM" id="Phobius"/>
    </source>
</evidence>
<keyword evidence="1" id="KW-0472">Membrane</keyword>
<dbReference type="SUPFAM" id="SSF103473">
    <property type="entry name" value="MFS general substrate transporter"/>
    <property type="match status" value="1"/>
</dbReference>
<keyword evidence="1" id="KW-1133">Transmembrane helix</keyword>
<proteinExistence type="predicted"/>
<dbReference type="InterPro" id="IPR036259">
    <property type="entry name" value="MFS_trans_sf"/>
</dbReference>
<feature type="transmembrane region" description="Helical" evidence="1">
    <location>
        <begin position="77"/>
        <end position="94"/>
    </location>
</feature>
<keyword evidence="1" id="KW-0812">Transmembrane</keyword>
<organism evidence="2 3">
    <name type="scientific">Candidatus Fonsibacter lacus</name>
    <dbReference type="NCBI Taxonomy" id="2576439"/>
    <lineage>
        <taxon>Bacteria</taxon>
        <taxon>Pseudomonadati</taxon>
        <taxon>Pseudomonadota</taxon>
        <taxon>Alphaproteobacteria</taxon>
        <taxon>Candidatus Pelagibacterales</taxon>
        <taxon>Candidatus Pelagibacterales incertae sedis</taxon>
        <taxon>Candidatus Fonsibacter</taxon>
    </lineage>
</organism>
<feature type="transmembrane region" description="Helical" evidence="1">
    <location>
        <begin position="100"/>
        <end position="121"/>
    </location>
</feature>
<feature type="transmembrane region" description="Helical" evidence="1">
    <location>
        <begin position="12"/>
        <end position="34"/>
    </location>
</feature>
<sequence length="129" mass="13898">MAKLKDVTYLRRLTSTIVAGEALLLFFLALFLIVESFISQAKNFDALIAEIFFAVLGGLGLLFAARGIRRGKRYGNSPSLLANLLALAVAYYIFEGGWPGIAIILGFFALLAIAGILKITAQSVTPTEN</sequence>
<accession>A0A965GBC1</accession>
<name>A0A965GBC1_9PROT</name>
<evidence type="ECO:0000313" key="2">
    <source>
        <dbReference type="EMBL" id="NBR93314.1"/>
    </source>
</evidence>
<feature type="transmembrane region" description="Helical" evidence="1">
    <location>
        <begin position="46"/>
        <end position="65"/>
    </location>
</feature>
<evidence type="ECO:0000313" key="3">
    <source>
        <dbReference type="Proteomes" id="UP000740727"/>
    </source>
</evidence>